<feature type="region of interest" description="Disordered" evidence="1">
    <location>
        <begin position="1"/>
        <end position="84"/>
    </location>
</feature>
<name>A0A7R9H9D5_TIMCR</name>
<dbReference type="EMBL" id="OC323065">
    <property type="protein sequence ID" value="CAD7412653.1"/>
    <property type="molecule type" value="Genomic_DNA"/>
</dbReference>
<proteinExistence type="predicted"/>
<evidence type="ECO:0000256" key="1">
    <source>
        <dbReference type="SAM" id="MobiDB-lite"/>
    </source>
</evidence>
<organism evidence="2">
    <name type="scientific">Timema cristinae</name>
    <name type="common">Walking stick</name>
    <dbReference type="NCBI Taxonomy" id="61476"/>
    <lineage>
        <taxon>Eukaryota</taxon>
        <taxon>Metazoa</taxon>
        <taxon>Ecdysozoa</taxon>
        <taxon>Arthropoda</taxon>
        <taxon>Hexapoda</taxon>
        <taxon>Insecta</taxon>
        <taxon>Pterygota</taxon>
        <taxon>Neoptera</taxon>
        <taxon>Polyneoptera</taxon>
        <taxon>Phasmatodea</taxon>
        <taxon>Timematodea</taxon>
        <taxon>Timematoidea</taxon>
        <taxon>Timematidae</taxon>
        <taxon>Timema</taxon>
    </lineage>
</organism>
<feature type="compositionally biased region" description="Basic and acidic residues" evidence="1">
    <location>
        <begin position="33"/>
        <end position="60"/>
    </location>
</feature>
<evidence type="ECO:0000313" key="2">
    <source>
        <dbReference type="EMBL" id="CAD7412653.1"/>
    </source>
</evidence>
<reference evidence="2" key="1">
    <citation type="submission" date="2020-11" db="EMBL/GenBank/DDBJ databases">
        <authorList>
            <person name="Tran Van P."/>
        </authorList>
    </citation>
    <scope>NUCLEOTIDE SEQUENCE</scope>
</reference>
<dbReference type="AlphaFoldDB" id="A0A7R9H9D5"/>
<sequence>MFQSGIAGTEEEDEEKKEGEENMKPATEVEPIEMDKKQTEEPVNKEERGITMDVKEENKEGINTVSVPSPAMNEDATTTQKAEFSANDGKAMAVLISSLENEEALNVLTCTTS</sequence>
<protein>
    <submittedName>
        <fullName evidence="2">Uncharacterized protein</fullName>
    </submittedName>
</protein>
<accession>A0A7R9H9D5</accession>
<gene>
    <name evidence="2" type="ORF">TCEB3V08_LOCUS11465</name>
</gene>